<evidence type="ECO:0000256" key="3">
    <source>
        <dbReference type="SAM" id="MobiDB-lite"/>
    </source>
</evidence>
<dbReference type="SUPFAM" id="SSF56645">
    <property type="entry name" value="Acyl-CoA dehydrogenase NM domain-like"/>
    <property type="match status" value="1"/>
</dbReference>
<dbReference type="EMBL" id="CAJNIZ010042748">
    <property type="protein sequence ID" value="CAE7635231.1"/>
    <property type="molecule type" value="Genomic_DNA"/>
</dbReference>
<dbReference type="SMART" id="SM00822">
    <property type="entry name" value="PKS_KR"/>
    <property type="match status" value="1"/>
</dbReference>
<reference evidence="5" key="1">
    <citation type="submission" date="2021-02" db="EMBL/GenBank/DDBJ databases">
        <authorList>
            <person name="Dougan E. K."/>
            <person name="Rhodes N."/>
            <person name="Thang M."/>
            <person name="Chan C."/>
        </authorList>
    </citation>
    <scope>NUCLEOTIDE SEQUENCE</scope>
</reference>
<dbReference type="Proteomes" id="UP000649617">
    <property type="component" value="Unassembled WGS sequence"/>
</dbReference>
<evidence type="ECO:0000313" key="5">
    <source>
        <dbReference type="EMBL" id="CAE7635231.1"/>
    </source>
</evidence>
<comment type="similarity">
    <text evidence="1">Belongs to the short-chain dehydrogenases/reductases (SDR) family.</text>
</comment>
<dbReference type="InterPro" id="IPR013107">
    <property type="entry name" value="Acyl-CoA_DH_C"/>
</dbReference>
<gene>
    <name evidence="5" type="primary">C2-hpah</name>
    <name evidence="5" type="ORF">SPIL2461_LOCUS16723</name>
</gene>
<dbReference type="Pfam" id="PF12973">
    <property type="entry name" value="Cupin_7"/>
    <property type="match status" value="1"/>
</dbReference>
<dbReference type="InterPro" id="IPR046373">
    <property type="entry name" value="Acyl-CoA_Oxase/DH_mid-dom_sf"/>
</dbReference>
<keyword evidence="6" id="KW-1185">Reference proteome</keyword>
<dbReference type="SUPFAM" id="SSF51735">
    <property type="entry name" value="NAD(P)-binding Rossmann-fold domains"/>
    <property type="match status" value="1"/>
</dbReference>
<dbReference type="PANTHER" id="PTHR43086:SF3">
    <property type="entry name" value="NADP-DEPENDENT 3-HYDROXY ACID DEHYDROGENASE YDFG"/>
    <property type="match status" value="1"/>
</dbReference>
<dbReference type="Pfam" id="PF02771">
    <property type="entry name" value="Acyl-CoA_dh_N"/>
    <property type="match status" value="1"/>
</dbReference>
<dbReference type="Gene3D" id="1.20.140.10">
    <property type="entry name" value="Butyryl-CoA Dehydrogenase, subunit A, domain 3"/>
    <property type="match status" value="1"/>
</dbReference>
<accession>A0A812VP63</accession>
<keyword evidence="2" id="KW-0560">Oxidoreductase</keyword>
<evidence type="ECO:0000256" key="2">
    <source>
        <dbReference type="ARBA" id="ARBA00023002"/>
    </source>
</evidence>
<dbReference type="Pfam" id="PF00106">
    <property type="entry name" value="adh_short"/>
    <property type="match status" value="1"/>
</dbReference>
<dbReference type="InterPro" id="IPR057326">
    <property type="entry name" value="KR_dom"/>
</dbReference>
<dbReference type="Pfam" id="PF08028">
    <property type="entry name" value="Acyl-CoA_dh_2"/>
    <property type="match status" value="1"/>
</dbReference>
<dbReference type="PANTHER" id="PTHR43086">
    <property type="entry name" value="VERY-LONG-CHAIN 3-OXOOACYL-COA REDUCTASE"/>
    <property type="match status" value="1"/>
</dbReference>
<proteinExistence type="inferred from homology"/>
<dbReference type="Gene3D" id="2.60.120.10">
    <property type="entry name" value="Jelly Rolls"/>
    <property type="match status" value="1"/>
</dbReference>
<dbReference type="InterPro" id="IPR025979">
    <property type="entry name" value="ChrR-like_cupin_dom"/>
</dbReference>
<dbReference type="InterPro" id="IPR036291">
    <property type="entry name" value="NAD(P)-bd_dom_sf"/>
</dbReference>
<dbReference type="SUPFAM" id="SSF47203">
    <property type="entry name" value="Acyl-CoA dehydrogenase C-terminal domain-like"/>
    <property type="match status" value="1"/>
</dbReference>
<dbReference type="Gene3D" id="3.40.50.720">
    <property type="entry name" value="NAD(P)-binding Rossmann-like Domain"/>
    <property type="match status" value="1"/>
</dbReference>
<feature type="domain" description="Ketoreductase" evidence="4">
    <location>
        <begin position="548"/>
        <end position="733"/>
    </location>
</feature>
<evidence type="ECO:0000313" key="6">
    <source>
        <dbReference type="Proteomes" id="UP000649617"/>
    </source>
</evidence>
<organism evidence="5 6">
    <name type="scientific">Symbiodinium pilosum</name>
    <name type="common">Dinoflagellate</name>
    <dbReference type="NCBI Taxonomy" id="2952"/>
    <lineage>
        <taxon>Eukaryota</taxon>
        <taxon>Sar</taxon>
        <taxon>Alveolata</taxon>
        <taxon>Dinophyceae</taxon>
        <taxon>Suessiales</taxon>
        <taxon>Symbiodiniaceae</taxon>
        <taxon>Symbiodinium</taxon>
    </lineage>
</organism>
<dbReference type="PRINTS" id="PR00081">
    <property type="entry name" value="GDHRDH"/>
</dbReference>
<dbReference type="InterPro" id="IPR037069">
    <property type="entry name" value="AcylCoA_DH/ox_N_sf"/>
</dbReference>
<dbReference type="AlphaFoldDB" id="A0A812VP63"/>
<dbReference type="InterPro" id="IPR011051">
    <property type="entry name" value="RmlC_Cupin_sf"/>
</dbReference>
<dbReference type="InterPro" id="IPR009100">
    <property type="entry name" value="AcylCoA_DH/oxidase_NM_dom_sf"/>
</dbReference>
<feature type="region of interest" description="Disordered" evidence="3">
    <location>
        <begin position="806"/>
        <end position="846"/>
    </location>
</feature>
<protein>
    <submittedName>
        <fullName evidence="5">C2-hpah protein</fullName>
    </submittedName>
</protein>
<name>A0A812VP63_SYMPI</name>
<dbReference type="InterPro" id="IPR013786">
    <property type="entry name" value="AcylCoA_DH/ox_N"/>
</dbReference>
<dbReference type="GO" id="GO:0016627">
    <property type="term" value="F:oxidoreductase activity, acting on the CH-CH group of donors"/>
    <property type="evidence" value="ECO:0007669"/>
    <property type="project" value="InterPro"/>
</dbReference>
<comment type="caution">
    <text evidence="5">The sequence shown here is derived from an EMBL/GenBank/DDBJ whole genome shotgun (WGS) entry which is preliminary data.</text>
</comment>
<sequence length="846" mass="92199">MFAQITALLPQIKAAAQEIESERQLPTALVARLKKAGAFRLLIPKEFGGLEASFEDYLPLIQSLAKADASTAWCVNQAAVIGTTSLWLPAEQIKAIWADPETSVANGPPFAGKIKPSKLGYTLNGHWGFSSGCQHATWMMGAARYSEGGWRIAYFKPEQVHFIDNWQTAGLCGTGSFEFTCNNIELPACQVADAGQPATYDNEMTRIPSALLFGCSFAAVATGVAQGALDDVLEIAQGKLPRYASLQLRDDPDVQRFIGKAQARWRSAQAYLTMTVADAFAEVRREGHITHANRAALRMCSTHVIRECAEVLDLAYKVAGSTGTGIVLCLVRPVCYFRQLRNGTHDMNVRADLDQTEFVSSADFTWQPSPLAGVERVLLDRVGDEVAVATSLVRYAPGASFDPHKHALGEEFVVLEGVFSDEHADYPAGSYIRNPPGTGHTPHSDPGCVIFVKLRQFDDADLTPVVTQLPMQTSAPASAQHELYRYKDEAVSYVEVPAGQRFAFAASYYVRELLIISGELDWQQEETRRLGPWSWIRMAPGQPLRINATALITGASAGLGAEFARQLAQQGYNLVLVARRLEKLNELAEGLQGEHPNLTVNCIAADLNDKQAPQQIFEQTQSLGIEIDFLINNAGAAGPDLFTDKPWQPHADFLQLMMLSVTELCYLFVPGMAERGFGRVINVSSVAARIARAGDCHYGPSKTYLVALSEGLGLALKAKGVHVSALCPGFTHTDFHDVAGMSEMKAAMPEFLWYSAETVVVAAQADIEAIVGALDARQQVELTATLLQLCDKRVVGSSALNSEERRAFTTHGLNPERPNSDGNQSRQGVPVIIDAEVPEYRDRKTP</sequence>
<dbReference type="InterPro" id="IPR002347">
    <property type="entry name" value="SDR_fam"/>
</dbReference>
<dbReference type="GO" id="GO:0050660">
    <property type="term" value="F:flavin adenine dinucleotide binding"/>
    <property type="evidence" value="ECO:0007669"/>
    <property type="project" value="InterPro"/>
</dbReference>
<dbReference type="SUPFAM" id="SSF51182">
    <property type="entry name" value="RmlC-like cupins"/>
    <property type="match status" value="2"/>
</dbReference>
<dbReference type="InterPro" id="IPR036250">
    <property type="entry name" value="AcylCo_DH-like_C"/>
</dbReference>
<dbReference type="PRINTS" id="PR00080">
    <property type="entry name" value="SDRFAMILY"/>
</dbReference>
<dbReference type="OrthoDB" id="418498at2759"/>
<dbReference type="Gene3D" id="2.40.110.10">
    <property type="entry name" value="Butyryl-CoA Dehydrogenase, subunit A, domain 2"/>
    <property type="match status" value="1"/>
</dbReference>
<evidence type="ECO:0000259" key="4">
    <source>
        <dbReference type="SMART" id="SM00822"/>
    </source>
</evidence>
<dbReference type="Gene3D" id="1.10.540.10">
    <property type="entry name" value="Acyl-CoA dehydrogenase/oxidase, N-terminal domain"/>
    <property type="match status" value="1"/>
</dbReference>
<dbReference type="CDD" id="cd05233">
    <property type="entry name" value="SDR_c"/>
    <property type="match status" value="1"/>
</dbReference>
<dbReference type="CDD" id="cd20303">
    <property type="entry name" value="cupin_ChrR_1"/>
    <property type="match status" value="1"/>
</dbReference>
<dbReference type="InterPro" id="IPR014710">
    <property type="entry name" value="RmlC-like_jellyroll"/>
</dbReference>
<evidence type="ECO:0000256" key="1">
    <source>
        <dbReference type="ARBA" id="ARBA00006484"/>
    </source>
</evidence>